<keyword evidence="6" id="KW-1185">Reference proteome</keyword>
<dbReference type="STRING" id="161896.UL81_10460"/>
<dbReference type="Pfam" id="PF01061">
    <property type="entry name" value="ABC2_membrane"/>
    <property type="match status" value="1"/>
</dbReference>
<accession>A0A0F6TC60</accession>
<reference evidence="5 6" key="1">
    <citation type="journal article" date="2015" name="Genome Announc.">
        <title>Complete Genome Sequence of Corynebacterium camporealensis DSM 44610, Isolated from the Milk of a Manchega Sheep with Subclinical Mastitis.</title>
        <authorList>
            <person name="Ruckert C."/>
            <person name="Albersmeier A."/>
            <person name="Winkler A."/>
            <person name="Tauch A."/>
        </authorList>
    </citation>
    <scope>NUCLEOTIDE SEQUENCE [LARGE SCALE GENOMIC DNA]</scope>
    <source>
        <strain evidence="5 6">DSM 44610</strain>
    </source>
</reference>
<dbReference type="AlphaFoldDB" id="A0A0F6TC60"/>
<evidence type="ECO:0000256" key="3">
    <source>
        <dbReference type="ARBA" id="ARBA00022989"/>
    </source>
</evidence>
<dbReference type="OrthoDB" id="3214063at2"/>
<dbReference type="PANTHER" id="PTHR43027">
    <property type="entry name" value="DOXORUBICIN RESISTANCE ABC TRANSPORTER PERMEASE PROTEIN DRRC-RELATED"/>
    <property type="match status" value="1"/>
</dbReference>
<dbReference type="HOGENOM" id="CLU_039483_1_0_11"/>
<dbReference type="InterPro" id="IPR052902">
    <property type="entry name" value="ABC-2_transporter"/>
</dbReference>
<proteinExistence type="predicted"/>
<name>A0A0F6TC60_9CORY</name>
<dbReference type="InterPro" id="IPR013525">
    <property type="entry name" value="ABC2_TM"/>
</dbReference>
<dbReference type="GO" id="GO:0016020">
    <property type="term" value="C:membrane"/>
    <property type="evidence" value="ECO:0007669"/>
    <property type="project" value="UniProtKB-SubCell"/>
</dbReference>
<comment type="subcellular location">
    <subcellularLocation>
        <location evidence="1">Membrane</location>
        <topology evidence="1">Multi-pass membrane protein</topology>
    </subcellularLocation>
</comment>
<sequence length="267" mass="28820">MTSLLTPNSSSTQPSIADAFRRTRALARAEWLQFLRNPTLLFMAFTMPGATAGITYYMYASVGSDALTRTDIASMSTEVFFLVGFIFVQYYSVLSMVTARRDEGVLKRLRSGEASDRSILAAICVPGALILAVSAVLVLIVFGILGDEAPENLWALAIGLCFGIAISAAAALVTSIYTKTVESAQVTSMPVVVIGMVSQSGLLASMPDSLQRILELNPFALIGELVQVGWGVAEDPGILRVLGLIVLWLIVLSWWGVKKLRWDSHRG</sequence>
<evidence type="ECO:0000256" key="2">
    <source>
        <dbReference type="ARBA" id="ARBA00022692"/>
    </source>
</evidence>
<evidence type="ECO:0000313" key="6">
    <source>
        <dbReference type="Proteomes" id="UP000033566"/>
    </source>
</evidence>
<evidence type="ECO:0000313" key="5">
    <source>
        <dbReference type="EMBL" id="AKE40026.1"/>
    </source>
</evidence>
<dbReference type="PATRIC" id="fig|161896.4.peg.2040"/>
<keyword evidence="3" id="KW-1133">Transmembrane helix</keyword>
<dbReference type="KEGG" id="ccj:UL81_10460"/>
<dbReference type="PANTHER" id="PTHR43027:SF2">
    <property type="entry name" value="TRANSPORT PERMEASE PROTEIN"/>
    <property type="match status" value="1"/>
</dbReference>
<evidence type="ECO:0000256" key="1">
    <source>
        <dbReference type="ARBA" id="ARBA00004141"/>
    </source>
</evidence>
<dbReference type="GO" id="GO:0140359">
    <property type="term" value="F:ABC-type transporter activity"/>
    <property type="evidence" value="ECO:0007669"/>
    <property type="project" value="InterPro"/>
</dbReference>
<keyword evidence="2" id="KW-0812">Transmembrane</keyword>
<organism evidence="5 6">
    <name type="scientific">Corynebacterium camporealensis</name>
    <dbReference type="NCBI Taxonomy" id="161896"/>
    <lineage>
        <taxon>Bacteria</taxon>
        <taxon>Bacillati</taxon>
        <taxon>Actinomycetota</taxon>
        <taxon>Actinomycetes</taxon>
        <taxon>Mycobacteriales</taxon>
        <taxon>Corynebacteriaceae</taxon>
        <taxon>Corynebacterium</taxon>
    </lineage>
</organism>
<keyword evidence="4" id="KW-0472">Membrane</keyword>
<dbReference type="EMBL" id="CP011311">
    <property type="protein sequence ID" value="AKE40026.1"/>
    <property type="molecule type" value="Genomic_DNA"/>
</dbReference>
<dbReference type="RefSeq" id="WP_046453562.1">
    <property type="nucleotide sequence ID" value="NZ_CP011311.1"/>
</dbReference>
<gene>
    <name evidence="5" type="ORF">UL81_10460</name>
</gene>
<dbReference type="Proteomes" id="UP000033566">
    <property type="component" value="Chromosome"/>
</dbReference>
<protein>
    <submittedName>
        <fullName evidence="5">ABC-2 type transporter</fullName>
    </submittedName>
</protein>
<evidence type="ECO:0000256" key="4">
    <source>
        <dbReference type="ARBA" id="ARBA00023136"/>
    </source>
</evidence>